<dbReference type="InterPro" id="IPR023574">
    <property type="entry name" value="Ribosomal_uL4_dom_sf"/>
</dbReference>
<evidence type="ECO:0000256" key="6">
    <source>
        <dbReference type="SAM" id="MobiDB-lite"/>
    </source>
</evidence>
<dbReference type="InterPro" id="IPR013005">
    <property type="entry name" value="Ribosomal_uL4-like"/>
</dbReference>
<evidence type="ECO:0000256" key="4">
    <source>
        <dbReference type="ARBA" id="ARBA00035244"/>
    </source>
</evidence>
<keyword evidence="2 5" id="KW-0689">Ribosomal protein</keyword>
<dbReference type="Pfam" id="PF00573">
    <property type="entry name" value="Ribosomal_L4"/>
    <property type="match status" value="1"/>
</dbReference>
<comment type="function">
    <text evidence="5">Forms part of the polypeptide exit tunnel.</text>
</comment>
<feature type="region of interest" description="Disordered" evidence="6">
    <location>
        <begin position="51"/>
        <end position="89"/>
    </location>
</feature>
<dbReference type="HAMAP" id="MF_01328_B">
    <property type="entry name" value="Ribosomal_uL4_B"/>
    <property type="match status" value="1"/>
</dbReference>
<evidence type="ECO:0000313" key="7">
    <source>
        <dbReference type="EMBL" id="VFK48057.1"/>
    </source>
</evidence>
<reference evidence="7" key="1">
    <citation type="submission" date="2019-02" db="EMBL/GenBank/DDBJ databases">
        <authorList>
            <person name="Gruber-Vodicka R. H."/>
            <person name="Seah K. B. B."/>
        </authorList>
    </citation>
    <scope>NUCLEOTIDE SEQUENCE</scope>
    <source>
        <strain evidence="7">BECK_BZ123</strain>
    </source>
</reference>
<name>A0A450Z2R8_9GAMM</name>
<comment type="subunit">
    <text evidence="5">Part of the 50S ribosomal subunit.</text>
</comment>
<evidence type="ECO:0000256" key="5">
    <source>
        <dbReference type="HAMAP-Rule" id="MF_01328"/>
    </source>
</evidence>
<dbReference type="PANTHER" id="PTHR10746:SF6">
    <property type="entry name" value="LARGE RIBOSOMAL SUBUNIT PROTEIN UL4M"/>
    <property type="match status" value="1"/>
</dbReference>
<evidence type="ECO:0000256" key="1">
    <source>
        <dbReference type="ARBA" id="ARBA00010528"/>
    </source>
</evidence>
<dbReference type="GO" id="GO:0003735">
    <property type="term" value="F:structural constituent of ribosome"/>
    <property type="evidence" value="ECO:0007669"/>
    <property type="project" value="InterPro"/>
</dbReference>
<accession>A0A450Z2R8</accession>
<dbReference type="GO" id="GO:0006412">
    <property type="term" value="P:translation"/>
    <property type="evidence" value="ECO:0007669"/>
    <property type="project" value="UniProtKB-UniRule"/>
</dbReference>
<sequence length="214" mass="23996">MELTILAEGSFEMSAEVEGNTAEKVVVSDDVFAKDFNGPLIHQVVTTYFSNGRRGTRKQKSRSDVRGGGAKPYRQKGTGRARAGSNRSPLWRGGGVTFAARPKSCVRKLNRKMYRGALRSIVSELIRQGRFLVVAEFSAMRPKARDMVDRLGKLGLESVLILTEQVEDNLNLSVRNLKWVDVVEVNRLDPVSLIKYEKVLITIAGLRQFEERLK</sequence>
<keyword evidence="5" id="KW-0694">RNA-binding</keyword>
<dbReference type="EMBL" id="CAADFS010000057">
    <property type="protein sequence ID" value="VFK48057.1"/>
    <property type="molecule type" value="Genomic_DNA"/>
</dbReference>
<dbReference type="NCBIfam" id="TIGR03953">
    <property type="entry name" value="rplD_bact"/>
    <property type="match status" value="1"/>
</dbReference>
<dbReference type="AlphaFoldDB" id="A0A450Z2R8"/>
<dbReference type="PANTHER" id="PTHR10746">
    <property type="entry name" value="50S RIBOSOMAL PROTEIN L4"/>
    <property type="match status" value="1"/>
</dbReference>
<keyword evidence="3 5" id="KW-0687">Ribonucleoprotein</keyword>
<evidence type="ECO:0000256" key="2">
    <source>
        <dbReference type="ARBA" id="ARBA00022980"/>
    </source>
</evidence>
<dbReference type="InterPro" id="IPR002136">
    <property type="entry name" value="Ribosomal_uL4"/>
</dbReference>
<gene>
    <name evidence="5" type="primary">rplD</name>
    <name evidence="7" type="ORF">BECKTC1821D_GA0114238_10574</name>
</gene>
<dbReference type="SUPFAM" id="SSF52166">
    <property type="entry name" value="Ribosomal protein L4"/>
    <property type="match status" value="1"/>
</dbReference>
<proteinExistence type="inferred from homology"/>
<keyword evidence="5" id="KW-0699">rRNA-binding</keyword>
<organism evidence="7">
    <name type="scientific">Candidatus Kentrum sp. TC</name>
    <dbReference type="NCBI Taxonomy" id="2126339"/>
    <lineage>
        <taxon>Bacteria</taxon>
        <taxon>Pseudomonadati</taxon>
        <taxon>Pseudomonadota</taxon>
        <taxon>Gammaproteobacteria</taxon>
        <taxon>Candidatus Kentrum</taxon>
    </lineage>
</organism>
<dbReference type="GO" id="GO:0019843">
    <property type="term" value="F:rRNA binding"/>
    <property type="evidence" value="ECO:0007669"/>
    <property type="project" value="UniProtKB-UniRule"/>
</dbReference>
<comment type="function">
    <text evidence="5">One of the primary rRNA binding proteins, this protein initially binds near the 5'-end of the 23S rRNA. It is important during the early stages of 50S assembly. It makes multiple contacts with different domains of the 23S rRNA in the assembled 50S subunit and ribosome.</text>
</comment>
<comment type="similarity">
    <text evidence="1 5">Belongs to the universal ribosomal protein uL4 family.</text>
</comment>
<evidence type="ECO:0000256" key="3">
    <source>
        <dbReference type="ARBA" id="ARBA00023274"/>
    </source>
</evidence>
<dbReference type="Gene3D" id="3.40.1370.10">
    <property type="match status" value="1"/>
</dbReference>
<dbReference type="GO" id="GO:1990904">
    <property type="term" value="C:ribonucleoprotein complex"/>
    <property type="evidence" value="ECO:0007669"/>
    <property type="project" value="UniProtKB-KW"/>
</dbReference>
<protein>
    <recommendedName>
        <fullName evidence="4 5">Large ribosomal subunit protein uL4</fullName>
    </recommendedName>
</protein>
<dbReference type="GO" id="GO:0005840">
    <property type="term" value="C:ribosome"/>
    <property type="evidence" value="ECO:0007669"/>
    <property type="project" value="UniProtKB-KW"/>
</dbReference>